<evidence type="ECO:0000259" key="3">
    <source>
        <dbReference type="PROSITE" id="PS50966"/>
    </source>
</evidence>
<dbReference type="GeneID" id="81371223"/>
<keyword evidence="5" id="KW-1185">Reference proteome</keyword>
<comment type="caution">
    <text evidence="4">The sequence shown here is derived from an EMBL/GenBank/DDBJ whole genome shotgun (WGS) entry which is preliminary data.</text>
</comment>
<evidence type="ECO:0000256" key="2">
    <source>
        <dbReference type="SAM" id="MobiDB-lite"/>
    </source>
</evidence>
<organism evidence="4 5">
    <name type="scientific">Penicillium cosmopolitanum</name>
    <dbReference type="NCBI Taxonomy" id="1131564"/>
    <lineage>
        <taxon>Eukaryota</taxon>
        <taxon>Fungi</taxon>
        <taxon>Dikarya</taxon>
        <taxon>Ascomycota</taxon>
        <taxon>Pezizomycotina</taxon>
        <taxon>Eurotiomycetes</taxon>
        <taxon>Eurotiomycetidae</taxon>
        <taxon>Eurotiales</taxon>
        <taxon>Aspergillaceae</taxon>
        <taxon>Penicillium</taxon>
    </lineage>
</organism>
<feature type="domain" description="SWIM-type" evidence="3">
    <location>
        <begin position="126"/>
        <end position="161"/>
    </location>
</feature>
<reference evidence="4" key="2">
    <citation type="journal article" date="2023" name="IMA Fungus">
        <title>Comparative genomic study of the Penicillium genus elucidates a diverse pangenome and 15 lateral gene transfer events.</title>
        <authorList>
            <person name="Petersen C."/>
            <person name="Sorensen T."/>
            <person name="Nielsen M.R."/>
            <person name="Sondergaard T.E."/>
            <person name="Sorensen J.L."/>
            <person name="Fitzpatrick D.A."/>
            <person name="Frisvad J.C."/>
            <person name="Nielsen K.L."/>
        </authorList>
    </citation>
    <scope>NUCLEOTIDE SEQUENCE</scope>
    <source>
        <strain evidence="4">IBT 29677</strain>
    </source>
</reference>
<evidence type="ECO:0000256" key="1">
    <source>
        <dbReference type="PROSITE-ProRule" id="PRU00325"/>
    </source>
</evidence>
<dbReference type="Proteomes" id="UP001147747">
    <property type="component" value="Unassembled WGS sequence"/>
</dbReference>
<dbReference type="PROSITE" id="PS50966">
    <property type="entry name" value="ZF_SWIM"/>
    <property type="match status" value="1"/>
</dbReference>
<feature type="compositionally biased region" description="Basic and acidic residues" evidence="2">
    <location>
        <begin position="19"/>
        <end position="43"/>
    </location>
</feature>
<keyword evidence="1" id="KW-0863">Zinc-finger</keyword>
<sequence length="498" mass="54570">MPPPTRQFHRLSIGQMPARDSRSARAGRADPSGERLREDKGDTSPEESEEEEDSEQSSGEGEDESEDESAAAGISTVSAHSGITYDLSHLDTRSEAHALVGLGEQIDVLNACASSTGYDFELLDRPRVHVGKDSTTCTCSAFQERPEAACHHIFWVLDQLHGCFPSNPPPPSDEGVVLSPDGRPQVGARIEDLLEGQLEAVTGRLDWQYMRIDGDGRRTGMTRAEKLRDILSAFNSNILTESFRQDLVEKTTHARTAEQCVVQGDVEATIFRLAMLNDGLFIDLCKAQPAQACASIYFDKIQEQCRRLLRDFDRYCATGERPTDPGSPGGGMVEVDEVVAQLRKLVHHIRMNIALRSPHGSEGAAKALVSILEAVTARNKDPLDGNNWGRSSFHGEDEDQRNLYHLLIGSEDSDIDSDEELFVIDALESLAPSDLYQFINQLQPVRQRMEVNRAPKAFLLRLGALVRKAQSAGAEIASGSGHKRPAVGGSGGNSKRTR</sequence>
<reference evidence="4" key="1">
    <citation type="submission" date="2022-12" db="EMBL/GenBank/DDBJ databases">
        <authorList>
            <person name="Petersen C."/>
        </authorList>
    </citation>
    <scope>NUCLEOTIDE SEQUENCE</scope>
    <source>
        <strain evidence="4">IBT 29677</strain>
    </source>
</reference>
<feature type="compositionally biased region" description="Acidic residues" evidence="2">
    <location>
        <begin position="44"/>
        <end position="69"/>
    </location>
</feature>
<keyword evidence="1" id="KW-0862">Zinc</keyword>
<protein>
    <recommendedName>
        <fullName evidence="3">SWIM-type domain-containing protein</fullName>
    </recommendedName>
</protein>
<accession>A0A9W9VZE2</accession>
<keyword evidence="1" id="KW-0479">Metal-binding</keyword>
<dbReference type="AlphaFoldDB" id="A0A9W9VZE2"/>
<evidence type="ECO:0000313" key="4">
    <source>
        <dbReference type="EMBL" id="KAJ5392116.1"/>
    </source>
</evidence>
<feature type="region of interest" description="Disordered" evidence="2">
    <location>
        <begin position="473"/>
        <end position="498"/>
    </location>
</feature>
<dbReference type="InterPro" id="IPR007527">
    <property type="entry name" value="Znf_SWIM"/>
</dbReference>
<feature type="region of interest" description="Disordered" evidence="2">
    <location>
        <begin position="1"/>
        <end position="73"/>
    </location>
</feature>
<name>A0A9W9VZE2_9EURO</name>
<dbReference type="EMBL" id="JAPZBU010000008">
    <property type="protein sequence ID" value="KAJ5392116.1"/>
    <property type="molecule type" value="Genomic_DNA"/>
</dbReference>
<evidence type="ECO:0000313" key="5">
    <source>
        <dbReference type="Proteomes" id="UP001147747"/>
    </source>
</evidence>
<proteinExistence type="predicted"/>
<dbReference type="RefSeq" id="XP_056487794.1">
    <property type="nucleotide sequence ID" value="XM_056632243.1"/>
</dbReference>
<dbReference type="OrthoDB" id="5387895at2759"/>
<dbReference type="GO" id="GO:0008270">
    <property type="term" value="F:zinc ion binding"/>
    <property type="evidence" value="ECO:0007669"/>
    <property type="project" value="UniProtKB-KW"/>
</dbReference>
<gene>
    <name evidence="4" type="ORF">N7509_007606</name>
</gene>